<dbReference type="SMART" id="SM00052">
    <property type="entry name" value="EAL"/>
    <property type="match status" value="1"/>
</dbReference>
<feature type="domain" description="EAL" evidence="2">
    <location>
        <begin position="514"/>
        <end position="764"/>
    </location>
</feature>
<dbReference type="InterPro" id="IPR035919">
    <property type="entry name" value="EAL_sf"/>
</dbReference>
<dbReference type="PANTHER" id="PTHR44757:SF2">
    <property type="entry name" value="BIOFILM ARCHITECTURE MAINTENANCE PROTEIN MBAA"/>
    <property type="match status" value="1"/>
</dbReference>
<dbReference type="Gene3D" id="3.30.70.270">
    <property type="match status" value="1"/>
</dbReference>
<dbReference type="Proteomes" id="UP000233491">
    <property type="component" value="Unassembled WGS sequence"/>
</dbReference>
<gene>
    <name evidence="4" type="ORF">CXZ10_20225</name>
</gene>
<dbReference type="Pfam" id="PF00990">
    <property type="entry name" value="GGDEF"/>
    <property type="match status" value="1"/>
</dbReference>
<dbReference type="InterPro" id="IPR001633">
    <property type="entry name" value="EAL_dom"/>
</dbReference>
<evidence type="ECO:0000259" key="2">
    <source>
        <dbReference type="PROSITE" id="PS50883"/>
    </source>
</evidence>
<reference evidence="4 5" key="1">
    <citation type="submission" date="2017-12" db="EMBL/GenBank/DDBJ databases">
        <title>Anaerobic carbon monoxide metabolism by Pleomorphomonas carboxyditropha sp. nov., a new mesophilic hydrogenogenic carboxidotroph.</title>
        <authorList>
            <person name="Esquivel-Elizondo S."/>
            <person name="Krajmalnik-Brown R."/>
        </authorList>
    </citation>
    <scope>NUCLEOTIDE SEQUENCE [LARGE SCALE GENOMIC DNA]</scope>
    <source>
        <strain evidence="4 5">R5-392</strain>
    </source>
</reference>
<evidence type="ECO:0000313" key="4">
    <source>
        <dbReference type="EMBL" id="PKR87375.1"/>
    </source>
</evidence>
<dbReference type="EMBL" id="PJNW01000019">
    <property type="protein sequence ID" value="PKR87375.1"/>
    <property type="molecule type" value="Genomic_DNA"/>
</dbReference>
<feature type="transmembrane region" description="Helical" evidence="1">
    <location>
        <begin position="21"/>
        <end position="42"/>
    </location>
</feature>
<dbReference type="SUPFAM" id="SSF141868">
    <property type="entry name" value="EAL domain-like"/>
    <property type="match status" value="1"/>
</dbReference>
<accession>A0A1I4V7W2</accession>
<dbReference type="InterPro" id="IPR043128">
    <property type="entry name" value="Rev_trsase/Diguanyl_cyclase"/>
</dbReference>
<keyword evidence="1" id="KW-1133">Transmembrane helix</keyword>
<keyword evidence="1" id="KW-0812">Transmembrane</keyword>
<dbReference type="CDD" id="cd01949">
    <property type="entry name" value="GGDEF"/>
    <property type="match status" value="1"/>
</dbReference>
<dbReference type="RefSeq" id="WP_101291186.1">
    <property type="nucleotide sequence ID" value="NZ_FOUQ01000010.1"/>
</dbReference>
<feature type="transmembrane region" description="Helical" evidence="1">
    <location>
        <begin position="304"/>
        <end position="326"/>
    </location>
</feature>
<dbReference type="Gene3D" id="3.30.450.20">
    <property type="entry name" value="PAS domain"/>
    <property type="match status" value="2"/>
</dbReference>
<keyword evidence="1" id="KW-0472">Membrane</keyword>
<dbReference type="SMART" id="SM00267">
    <property type="entry name" value="GGDEF"/>
    <property type="match status" value="1"/>
</dbReference>
<dbReference type="Pfam" id="PF00563">
    <property type="entry name" value="EAL"/>
    <property type="match status" value="1"/>
</dbReference>
<name>A0A1I4V7W2_9HYPH</name>
<evidence type="ECO:0000313" key="5">
    <source>
        <dbReference type="Proteomes" id="UP000233491"/>
    </source>
</evidence>
<dbReference type="Gene3D" id="3.20.20.450">
    <property type="entry name" value="EAL domain"/>
    <property type="match status" value="1"/>
</dbReference>
<evidence type="ECO:0008006" key="6">
    <source>
        <dbReference type="Google" id="ProtNLM"/>
    </source>
</evidence>
<dbReference type="InterPro" id="IPR000160">
    <property type="entry name" value="GGDEF_dom"/>
</dbReference>
<comment type="caution">
    <text evidence="4">The sequence shown here is derived from an EMBL/GenBank/DDBJ whole genome shotgun (WGS) entry which is preliminary data.</text>
</comment>
<keyword evidence="5" id="KW-1185">Reference proteome</keyword>
<evidence type="ECO:0000259" key="3">
    <source>
        <dbReference type="PROSITE" id="PS50887"/>
    </source>
</evidence>
<dbReference type="PANTHER" id="PTHR44757">
    <property type="entry name" value="DIGUANYLATE CYCLASE DGCP"/>
    <property type="match status" value="1"/>
</dbReference>
<sequence>MLRDIEKKEDIARASISTLEVVILVIDALLILFIVAATVSAASKLSVAAIEKQLKIQANIADVMSDEINHSFQAMELVLIGVSDFLKSRGIENKAMLSAAMTTQPATEALRARKSGLIYIDALTMVDETGKVLATSRVWPAPDVSFGDRPYFKAMQSMAGPPTYLSRPVIGRIGGRPNLVLSHRLTTSSGAFLGVVNAASDQGYFASRLARVDVGADSVIALILDDGTVLAQSPALPFDLSSEANPPRYDPKPLQDLPLAGGLAPAGVLGDSERYTAVRHLANFPAAIVVGVAAATVHDEVRRAVIPLAIASFVVCAVIVLLSALWSRQLRRDRRQSNLRYMQARTDMMTGLANRFGFVEWLDDLNKSGAVPPLALCFADLDYFKTINDTLGHDVGDKLLVAVARRLSETLGPNDRIARLGGDEFAIICMGVLDDGNALRIADIIVSAIREPFLIEGHQLSISSSIGISLCPRDGTDLVSLLKKADLALFKAKSDGRGLTRIFSDELASAAETRRELQADLEEAWRLRQFRLVYQPIYEADSRRLAGFEALLRWTHPTRGEVRPDQFIPVAEETGLIARLGAWVLETACTDAMQWPDSLFVSVNLSPVQFRDGAVEAQVYRALKRSGLPHHRLELEITESTLLQKEVETQAILADFRRSEISIALDDFGTGYSSLRYLIDFQIDRIKVDRYFVEGLADKSSSQAIIQAILALASTLGLKCTAEGVETEEQAEMLGAGGCTHLQGYLLGRPLQPEQARALAHAARHRLEAS</sequence>
<dbReference type="PROSITE" id="PS50887">
    <property type="entry name" value="GGDEF"/>
    <property type="match status" value="1"/>
</dbReference>
<dbReference type="PROSITE" id="PS50883">
    <property type="entry name" value="EAL"/>
    <property type="match status" value="1"/>
</dbReference>
<dbReference type="OrthoDB" id="9814202at2"/>
<dbReference type="AlphaFoldDB" id="A0A1I4V7W2"/>
<dbReference type="NCBIfam" id="TIGR00254">
    <property type="entry name" value="GGDEF"/>
    <property type="match status" value="1"/>
</dbReference>
<dbReference type="CDD" id="cd01948">
    <property type="entry name" value="EAL"/>
    <property type="match status" value="1"/>
</dbReference>
<organism evidence="4 5">
    <name type="scientific">Pleomorphomonas diazotrophica</name>
    <dbReference type="NCBI Taxonomy" id="1166257"/>
    <lineage>
        <taxon>Bacteria</taxon>
        <taxon>Pseudomonadati</taxon>
        <taxon>Pseudomonadota</taxon>
        <taxon>Alphaproteobacteria</taxon>
        <taxon>Hyphomicrobiales</taxon>
        <taxon>Pleomorphomonadaceae</taxon>
        <taxon>Pleomorphomonas</taxon>
    </lineage>
</organism>
<dbReference type="CDD" id="cd12914">
    <property type="entry name" value="PDC1_DGC_like"/>
    <property type="match status" value="1"/>
</dbReference>
<evidence type="ECO:0000256" key="1">
    <source>
        <dbReference type="SAM" id="Phobius"/>
    </source>
</evidence>
<proteinExistence type="predicted"/>
<dbReference type="InterPro" id="IPR029787">
    <property type="entry name" value="Nucleotide_cyclase"/>
</dbReference>
<dbReference type="SUPFAM" id="SSF55073">
    <property type="entry name" value="Nucleotide cyclase"/>
    <property type="match status" value="1"/>
</dbReference>
<dbReference type="CDD" id="cd12915">
    <property type="entry name" value="PDC2_DGC_like"/>
    <property type="match status" value="1"/>
</dbReference>
<feature type="domain" description="GGDEF" evidence="3">
    <location>
        <begin position="372"/>
        <end position="505"/>
    </location>
</feature>
<dbReference type="InterPro" id="IPR052155">
    <property type="entry name" value="Biofilm_reg_signaling"/>
</dbReference>
<protein>
    <recommendedName>
        <fullName evidence="6">GGDEF-domain containing protein</fullName>
    </recommendedName>
</protein>